<dbReference type="InParanoid" id="W2S7J0"/>
<keyword evidence="8" id="KW-1185">Reference proteome</keyword>
<comment type="subcellular location">
    <subcellularLocation>
        <location evidence="1">Membrane</location>
    </subcellularLocation>
</comment>
<evidence type="ECO:0000256" key="6">
    <source>
        <dbReference type="SAM" id="Phobius"/>
    </source>
</evidence>
<dbReference type="GO" id="GO:0016020">
    <property type="term" value="C:membrane"/>
    <property type="evidence" value="ECO:0007669"/>
    <property type="project" value="UniProtKB-SubCell"/>
</dbReference>
<name>W2S7J0_CYPE1</name>
<dbReference type="HOGENOM" id="CLU_1767982_0_0_1"/>
<feature type="transmembrane region" description="Helical" evidence="6">
    <location>
        <begin position="97"/>
        <end position="116"/>
    </location>
</feature>
<evidence type="ECO:0000256" key="1">
    <source>
        <dbReference type="ARBA" id="ARBA00004370"/>
    </source>
</evidence>
<evidence type="ECO:0000256" key="5">
    <source>
        <dbReference type="SAM" id="MobiDB-lite"/>
    </source>
</evidence>
<dbReference type="EMBL" id="KB822716">
    <property type="protein sequence ID" value="ETN44013.1"/>
    <property type="molecule type" value="Genomic_DNA"/>
</dbReference>
<sequence length="147" mass="15610">MEIQDLTQAVDTADTDSKQTIPGDLDHSNLRRTLVAGAYIPLSQVSGSVLGIIFTTVLLFQCGVADVFKINIRIQCLALCGQTVEMQLIDRADRIQIGLFGAATLLSLSIAIGSVAKSSSPPKGYSCTLTAPCVVVRFVDAVTFTSM</sequence>
<evidence type="ECO:0000313" key="8">
    <source>
        <dbReference type="Proteomes" id="UP000030752"/>
    </source>
</evidence>
<evidence type="ECO:0000256" key="3">
    <source>
        <dbReference type="ARBA" id="ARBA00022989"/>
    </source>
</evidence>
<dbReference type="OrthoDB" id="6612291at2759"/>
<gene>
    <name evidence="7" type="ORF">HMPREF1541_10878</name>
</gene>
<organism evidence="7 8">
    <name type="scientific">Cyphellophora europaea (strain CBS 101466)</name>
    <name type="common">Phialophora europaea</name>
    <dbReference type="NCBI Taxonomy" id="1220924"/>
    <lineage>
        <taxon>Eukaryota</taxon>
        <taxon>Fungi</taxon>
        <taxon>Dikarya</taxon>
        <taxon>Ascomycota</taxon>
        <taxon>Pezizomycotina</taxon>
        <taxon>Eurotiomycetes</taxon>
        <taxon>Chaetothyriomycetidae</taxon>
        <taxon>Chaetothyriales</taxon>
        <taxon>Cyphellophoraceae</taxon>
        <taxon>Cyphellophora</taxon>
    </lineage>
</organism>
<dbReference type="GO" id="GO:0022857">
    <property type="term" value="F:transmembrane transporter activity"/>
    <property type="evidence" value="ECO:0007669"/>
    <property type="project" value="InterPro"/>
</dbReference>
<reference evidence="7 8" key="1">
    <citation type="submission" date="2013-03" db="EMBL/GenBank/DDBJ databases">
        <title>The Genome Sequence of Phialophora europaea CBS 101466.</title>
        <authorList>
            <consortium name="The Broad Institute Genomics Platform"/>
            <person name="Cuomo C."/>
            <person name="de Hoog S."/>
            <person name="Gorbushina A."/>
            <person name="Walker B."/>
            <person name="Young S.K."/>
            <person name="Zeng Q."/>
            <person name="Gargeya S."/>
            <person name="Fitzgerald M."/>
            <person name="Haas B."/>
            <person name="Abouelleil A."/>
            <person name="Allen A.W."/>
            <person name="Alvarado L."/>
            <person name="Arachchi H.M."/>
            <person name="Berlin A.M."/>
            <person name="Chapman S.B."/>
            <person name="Gainer-Dewar J."/>
            <person name="Goldberg J."/>
            <person name="Griggs A."/>
            <person name="Gujja S."/>
            <person name="Hansen M."/>
            <person name="Howarth C."/>
            <person name="Imamovic A."/>
            <person name="Ireland A."/>
            <person name="Larimer J."/>
            <person name="McCowan C."/>
            <person name="Murphy C."/>
            <person name="Pearson M."/>
            <person name="Poon T.W."/>
            <person name="Priest M."/>
            <person name="Roberts A."/>
            <person name="Saif S."/>
            <person name="Shea T."/>
            <person name="Sisk P."/>
            <person name="Sykes S."/>
            <person name="Wortman J."/>
            <person name="Nusbaum C."/>
            <person name="Birren B."/>
        </authorList>
    </citation>
    <scope>NUCLEOTIDE SEQUENCE [LARGE SCALE GENOMIC DNA]</scope>
    <source>
        <strain evidence="7 8">CBS 101466</strain>
    </source>
</reference>
<evidence type="ECO:0000313" key="7">
    <source>
        <dbReference type="EMBL" id="ETN44013.1"/>
    </source>
</evidence>
<evidence type="ECO:0000256" key="4">
    <source>
        <dbReference type="ARBA" id="ARBA00023136"/>
    </source>
</evidence>
<evidence type="ECO:0000256" key="2">
    <source>
        <dbReference type="ARBA" id="ARBA00022692"/>
    </source>
</evidence>
<feature type="region of interest" description="Disordered" evidence="5">
    <location>
        <begin position="1"/>
        <end position="22"/>
    </location>
</feature>
<keyword evidence="3 6" id="KW-1133">Transmembrane helix</keyword>
<feature type="transmembrane region" description="Helical" evidence="6">
    <location>
        <begin position="49"/>
        <end position="68"/>
    </location>
</feature>
<dbReference type="InterPro" id="IPR036259">
    <property type="entry name" value="MFS_trans_sf"/>
</dbReference>
<feature type="compositionally biased region" description="Polar residues" evidence="5">
    <location>
        <begin position="1"/>
        <end position="10"/>
    </location>
</feature>
<dbReference type="Pfam" id="PF00083">
    <property type="entry name" value="Sugar_tr"/>
    <property type="match status" value="1"/>
</dbReference>
<accession>W2S7J0</accession>
<dbReference type="GeneID" id="19978217"/>
<keyword evidence="2 6" id="KW-0812">Transmembrane</keyword>
<protein>
    <submittedName>
        <fullName evidence="7">Uncharacterized protein</fullName>
    </submittedName>
</protein>
<dbReference type="AlphaFoldDB" id="W2S7J0"/>
<keyword evidence="4 6" id="KW-0472">Membrane</keyword>
<dbReference type="Gene3D" id="1.20.1250.20">
    <property type="entry name" value="MFS general substrate transporter like domains"/>
    <property type="match status" value="1"/>
</dbReference>
<dbReference type="Proteomes" id="UP000030752">
    <property type="component" value="Unassembled WGS sequence"/>
</dbReference>
<dbReference type="VEuPathDB" id="FungiDB:HMPREF1541_10878"/>
<dbReference type="RefSeq" id="XP_008713769.1">
    <property type="nucleotide sequence ID" value="XM_008715547.1"/>
</dbReference>
<dbReference type="InterPro" id="IPR005828">
    <property type="entry name" value="MFS_sugar_transport-like"/>
</dbReference>
<proteinExistence type="predicted"/>